<evidence type="ECO:0000256" key="7">
    <source>
        <dbReference type="SAM" id="Phobius"/>
    </source>
</evidence>
<dbReference type="InterPro" id="IPR036909">
    <property type="entry name" value="Cyt_c-like_dom_sf"/>
</dbReference>
<name>A0A5K7XJ31_9BACT</name>
<keyword evidence="10" id="KW-1185">Reference proteome</keyword>
<dbReference type="Proteomes" id="UP000326837">
    <property type="component" value="Chromosome"/>
</dbReference>
<evidence type="ECO:0000313" key="10">
    <source>
        <dbReference type="Proteomes" id="UP000326837"/>
    </source>
</evidence>
<feature type="transmembrane region" description="Helical" evidence="7">
    <location>
        <begin position="16"/>
        <end position="34"/>
    </location>
</feature>
<feature type="coiled-coil region" evidence="5">
    <location>
        <begin position="283"/>
        <end position="352"/>
    </location>
</feature>
<feature type="compositionally biased region" description="Acidic residues" evidence="6">
    <location>
        <begin position="721"/>
        <end position="730"/>
    </location>
</feature>
<evidence type="ECO:0000256" key="6">
    <source>
        <dbReference type="SAM" id="MobiDB-lite"/>
    </source>
</evidence>
<dbReference type="EMBL" id="AP021861">
    <property type="protein sequence ID" value="BBO35031.1"/>
    <property type="molecule type" value="Genomic_DNA"/>
</dbReference>
<evidence type="ECO:0000256" key="3">
    <source>
        <dbReference type="ARBA" id="ARBA00023004"/>
    </source>
</evidence>
<feature type="domain" description="Cytochrome c" evidence="8">
    <location>
        <begin position="848"/>
        <end position="950"/>
    </location>
</feature>
<dbReference type="SUPFAM" id="SSF50156">
    <property type="entry name" value="PDZ domain-like"/>
    <property type="match status" value="1"/>
</dbReference>
<dbReference type="SUPFAM" id="SSF48695">
    <property type="entry name" value="Multiheme cytochromes"/>
    <property type="match status" value="1"/>
</dbReference>
<feature type="region of interest" description="Disordered" evidence="6">
    <location>
        <begin position="1622"/>
        <end position="1646"/>
    </location>
</feature>
<keyword evidence="7" id="KW-0472">Membrane</keyword>
<evidence type="ECO:0000256" key="1">
    <source>
        <dbReference type="ARBA" id="ARBA00022617"/>
    </source>
</evidence>
<protein>
    <submittedName>
        <fullName evidence="9">Multihem cytochrome c</fullName>
    </submittedName>
</protein>
<keyword evidence="1 4" id="KW-0349">Heme</keyword>
<feature type="region of interest" description="Disordered" evidence="6">
    <location>
        <begin position="102"/>
        <end position="121"/>
    </location>
</feature>
<accession>A0A5K7XJ31</accession>
<keyword evidence="2 4" id="KW-0479">Metal-binding</keyword>
<sequence>MPATEQTWRNQRTMHVIFGASAIVMAIATVMLMARDHNREWKDWTLKDRKKDAWMIESRRDAIAEQYAKEMNAYEDELRNYDSQPIPRNFIDQFESLVDEEDQRLKTNPAASEKKPASNDSVNAAPRAEITLVAFQEEAAAKAEPQFDGLEKAYADLVATAPGVADAQAKLVKAKADLDAVKKQAAERAAAPAAKPEEAEAAAQAAAELTDKEQTLTAEIKAAQAELWAAQDKAVVARGKVLGQFNDFIRAARFRENTLVARKKSLNGERTAKVSELGIKIGHSSDEQAIADLQAKVDDLDARIAELTAGIAAAKEYRMSLEQVVSEVGAEKVVAAKELDAMKTELSRLDEQVALNTSNAGEWFTRLPILNALYSGNVKIEQNWLPDLTINYNFSQVARFDRCITCHRGIAKTAPGTASDPMYPTLPEELRNLTVQMMTPETQPLAGTTLLEAYGMQLSPTGIINDGDVTVHFVMPESAAAKAGIESGDVLESIANSRVYSPAEADERLLTMVDWNKPVTIAIRRGLNHPFTSHPRLDLFLTDTSPHPLKDVGCTVCHDGQGSGTSFPWTSHTPNDAKEQNRWAQEYGWFDNHHWIFPMKPARFVESNCLKCHHDKGSLEPSQEFPEPPAPKLVEGWSLVEEFGCFGCHEVNGWDSPTASVGPDVRLEPNYAEVAAAVLRSKNLSDGQRELAQQLRFQPSNNEIRLQLLSSIAAKPTPPGEDAEGADEQTPEQQQASADLQRLSTLLKDVEIPGEYRKVGPSLRYIKSKVDYDWLYSWVRKPADFRPSTKMPQFFGLYEHLSEVSDAAQLADSERFEAIEIRAITEYLLNASDEFQYLSPPEGITEEPSAERGKWVFESRGCLACHSHDEFPGIASTQGPNLSRLGAKLNTEKGRRWLYSWVKEPNRYHARTVMPQLYLDKIVEKNAQNQPTGVVSDPAADVTAFLLSVPTDWQPHDVPAAGQWTDEEKNDLVDLAQLWLTSDAIPKARARKYLEGEGFAESQRAKLKTNERLLIGLNDQNRTERQLEFVARSTIGKYGCFGCHDIPGFEDAKPIGTALADWGRKETSKLAFENIHKFLETHGINPQNPTHDAQAIVDAEASQRTATMPEGAAGHDAEHAAEGDAAEGDAAHAASHGHLDPATFSADDGYFVQSLNSHGRDGFIWQKLRYPRSYDYKTTRNKNFNERLRMPKFPFNDQQREAIIMFVLGLVKEPPATKFLFNPNDRQRAIVYGRQVLERFNCGGCHTLKMEQWVFNYGSDTFEDASEVVDFPFLDPKFSQQQVAASLAKDFRGLMHANIAGQPVFDEETGEPTWVDEDRQPITAEEVLEAEREDGETIPVFYRFGLWANELINGQPRLRGIDELLIPADRAKYGPANGNAYPAWGGDLARYLFPKVIERAKETNPQVNGREAWGWLPPPLMDEGKKVQTDWLHGFLMDPSAIRPAVVMRMPNFHMSSEEAEKLVNYFAAMSDAKYPYEYKQQQRASYLTNLNAAGGDPLGEAMTIVTNGNYCVKCHAVADFAPQGDPNTFGPNLADAQRRLRPEFTRNWIANPARILPYTGMPVNIPYRPDDPHLGGVAQDLYHGTSIQQLNGLVDLLMNFDAYARRNTSVSSLVEQAVAAQAASGANSPPANGGTAADASGESTP</sequence>
<feature type="coiled-coil region" evidence="5">
    <location>
        <begin position="164"/>
        <end position="233"/>
    </location>
</feature>
<gene>
    <name evidence="9" type="ORF">PLANPX_4643</name>
</gene>
<feature type="region of interest" description="Disordered" evidence="6">
    <location>
        <begin position="1103"/>
        <end position="1138"/>
    </location>
</feature>
<keyword evidence="3 4" id="KW-0408">Iron</keyword>
<evidence type="ECO:0000313" key="9">
    <source>
        <dbReference type="EMBL" id="BBO35031.1"/>
    </source>
</evidence>
<evidence type="ECO:0000256" key="4">
    <source>
        <dbReference type="PROSITE-ProRule" id="PRU00433"/>
    </source>
</evidence>
<dbReference type="SMART" id="SM00228">
    <property type="entry name" value="PDZ"/>
    <property type="match status" value="1"/>
</dbReference>
<keyword evidence="5" id="KW-0175">Coiled coil</keyword>
<dbReference type="GO" id="GO:0020037">
    <property type="term" value="F:heme binding"/>
    <property type="evidence" value="ECO:0007669"/>
    <property type="project" value="InterPro"/>
</dbReference>
<dbReference type="InterPro" id="IPR001478">
    <property type="entry name" value="PDZ"/>
</dbReference>
<feature type="domain" description="Cytochrome c" evidence="8">
    <location>
        <begin position="1495"/>
        <end position="1602"/>
    </location>
</feature>
<organism evidence="9 10">
    <name type="scientific">Lacipirellula parvula</name>
    <dbReference type="NCBI Taxonomy" id="2650471"/>
    <lineage>
        <taxon>Bacteria</taxon>
        <taxon>Pseudomonadati</taxon>
        <taxon>Planctomycetota</taxon>
        <taxon>Planctomycetia</taxon>
        <taxon>Pirellulales</taxon>
        <taxon>Lacipirellulaceae</taxon>
        <taxon>Lacipirellula</taxon>
    </lineage>
</organism>
<keyword evidence="7" id="KW-1133">Transmembrane helix</keyword>
<dbReference type="InterPro" id="IPR036034">
    <property type="entry name" value="PDZ_sf"/>
</dbReference>
<dbReference type="SUPFAM" id="SSF46626">
    <property type="entry name" value="Cytochrome c"/>
    <property type="match status" value="4"/>
</dbReference>
<dbReference type="InterPro" id="IPR009056">
    <property type="entry name" value="Cyt_c-like_dom"/>
</dbReference>
<reference evidence="10" key="1">
    <citation type="submission" date="2019-10" db="EMBL/GenBank/DDBJ databases">
        <title>Lacipirellula parvula gen. nov., sp. nov., representing a lineage of planctomycetes widespread in freshwater anoxic habitats, and description of the family Lacipirellulaceae.</title>
        <authorList>
            <person name="Dedysh S.N."/>
            <person name="Kulichevskaya I.S."/>
            <person name="Beletsky A.V."/>
            <person name="Rakitin A.L."/>
            <person name="Mardanov A.V."/>
            <person name="Ivanova A.A."/>
            <person name="Saltykova V.X."/>
            <person name="Rijpstra W.I.C."/>
            <person name="Sinninghe Damste J.S."/>
            <person name="Ravin N.V."/>
        </authorList>
    </citation>
    <scope>NUCLEOTIDE SEQUENCE [LARGE SCALE GENOMIC DNA]</scope>
    <source>
        <strain evidence="10">PX69</strain>
    </source>
</reference>
<dbReference type="GO" id="GO:0046872">
    <property type="term" value="F:metal ion binding"/>
    <property type="evidence" value="ECO:0007669"/>
    <property type="project" value="UniProtKB-KW"/>
</dbReference>
<feature type="domain" description="Cytochrome c" evidence="8">
    <location>
        <begin position="631"/>
        <end position="832"/>
    </location>
</feature>
<proteinExistence type="predicted"/>
<feature type="compositionally biased region" description="Low complexity" evidence="6">
    <location>
        <begin position="1622"/>
        <end position="1634"/>
    </location>
</feature>
<evidence type="ECO:0000256" key="2">
    <source>
        <dbReference type="ARBA" id="ARBA00022723"/>
    </source>
</evidence>
<evidence type="ECO:0000259" key="8">
    <source>
        <dbReference type="PROSITE" id="PS51007"/>
    </source>
</evidence>
<dbReference type="InterPro" id="IPR036280">
    <property type="entry name" value="Multihaem_cyt_sf"/>
</dbReference>
<dbReference type="Gene3D" id="1.10.760.10">
    <property type="entry name" value="Cytochrome c-like domain"/>
    <property type="match status" value="4"/>
</dbReference>
<feature type="compositionally biased region" description="Basic and acidic residues" evidence="6">
    <location>
        <begin position="1113"/>
        <end position="1122"/>
    </location>
</feature>
<feature type="domain" description="Cytochrome c" evidence="8">
    <location>
        <begin position="1228"/>
        <end position="1471"/>
    </location>
</feature>
<evidence type="ECO:0000256" key="5">
    <source>
        <dbReference type="SAM" id="Coils"/>
    </source>
</evidence>
<dbReference type="PROSITE" id="PS51007">
    <property type="entry name" value="CYTC"/>
    <property type="match status" value="4"/>
</dbReference>
<dbReference type="KEGG" id="lpav:PLANPX_4643"/>
<feature type="region of interest" description="Disordered" evidence="6">
    <location>
        <begin position="714"/>
        <end position="736"/>
    </location>
</feature>
<dbReference type="RefSeq" id="WP_152100497.1">
    <property type="nucleotide sequence ID" value="NZ_AP021861.1"/>
</dbReference>
<dbReference type="GO" id="GO:0009055">
    <property type="term" value="F:electron transfer activity"/>
    <property type="evidence" value="ECO:0007669"/>
    <property type="project" value="InterPro"/>
</dbReference>
<keyword evidence="7" id="KW-0812">Transmembrane</keyword>
<dbReference type="Gene3D" id="2.30.42.10">
    <property type="match status" value="1"/>
</dbReference>